<dbReference type="Gene3D" id="2.30.30.40">
    <property type="entry name" value="SH3 Domains"/>
    <property type="match status" value="1"/>
</dbReference>
<dbReference type="Proteomes" id="UP000272025">
    <property type="component" value="Unassembled WGS sequence"/>
</dbReference>
<dbReference type="InterPro" id="IPR001452">
    <property type="entry name" value="SH3_domain"/>
</dbReference>
<gene>
    <name evidence="4" type="ORF">SODALDRAFT_330748</name>
</gene>
<dbReference type="STRING" id="1314773.A0A3N2Q2N3"/>
<keyword evidence="5" id="KW-1185">Reference proteome</keyword>
<dbReference type="PROSITE" id="PS50002">
    <property type="entry name" value="SH3"/>
    <property type="match status" value="1"/>
</dbReference>
<sequence>MMVKSLSELRYACLFCTQTGHTVREGDATVFLSQEQLLRHLSRHPQPLPEVPGVTVLYGKAGHGHGHSLEEDYDLHFPDPPAPTPMPETSFSTLPTATAVRSHVRKPGDMRPPTDPDGSEDILQFLPGARIVGVEFPARWGGNWCMGWHDGVRAAFPFKHVEIDRPKPSEISYNANSSVSVKARWKWSPKLGSDEPRWLPLEKGDSIRNVGWVYQDHWCWSGTNSKGKTGVFPSSHIDPVSVREVVKPATSKPPSVKSMKLSSVKQSSAIRGLMGRRTIHRANDPSLTWEGVAAQIKFPTQPR</sequence>
<evidence type="ECO:0000256" key="2">
    <source>
        <dbReference type="PROSITE-ProRule" id="PRU00192"/>
    </source>
</evidence>
<evidence type="ECO:0000259" key="3">
    <source>
        <dbReference type="PROSITE" id="PS50002"/>
    </source>
</evidence>
<dbReference type="InterPro" id="IPR036028">
    <property type="entry name" value="SH3-like_dom_sf"/>
</dbReference>
<evidence type="ECO:0000313" key="5">
    <source>
        <dbReference type="Proteomes" id="UP000272025"/>
    </source>
</evidence>
<dbReference type="GeneID" id="39579759"/>
<organism evidence="4 5">
    <name type="scientific">Sodiomyces alkalinus (strain CBS 110278 / VKM F-3762 / F11)</name>
    <name type="common">Alkaliphilic filamentous fungus</name>
    <dbReference type="NCBI Taxonomy" id="1314773"/>
    <lineage>
        <taxon>Eukaryota</taxon>
        <taxon>Fungi</taxon>
        <taxon>Dikarya</taxon>
        <taxon>Ascomycota</taxon>
        <taxon>Pezizomycotina</taxon>
        <taxon>Sordariomycetes</taxon>
        <taxon>Hypocreomycetidae</taxon>
        <taxon>Glomerellales</taxon>
        <taxon>Plectosphaerellaceae</taxon>
        <taxon>Sodiomyces</taxon>
    </lineage>
</organism>
<evidence type="ECO:0000256" key="1">
    <source>
        <dbReference type="ARBA" id="ARBA00022443"/>
    </source>
</evidence>
<dbReference type="OrthoDB" id="5243589at2759"/>
<evidence type="ECO:0000313" key="4">
    <source>
        <dbReference type="EMBL" id="ROT41029.1"/>
    </source>
</evidence>
<dbReference type="EMBL" id="ML119052">
    <property type="protein sequence ID" value="ROT41029.1"/>
    <property type="molecule type" value="Genomic_DNA"/>
</dbReference>
<dbReference type="SUPFAM" id="SSF50044">
    <property type="entry name" value="SH3-domain"/>
    <property type="match status" value="2"/>
</dbReference>
<feature type="domain" description="SH3" evidence="3">
    <location>
        <begin position="176"/>
        <end position="242"/>
    </location>
</feature>
<dbReference type="RefSeq" id="XP_028468835.1">
    <property type="nucleotide sequence ID" value="XM_028611281.1"/>
</dbReference>
<protein>
    <recommendedName>
        <fullName evidence="3">SH3 domain-containing protein</fullName>
    </recommendedName>
</protein>
<reference evidence="4 5" key="1">
    <citation type="journal article" date="2018" name="Mol. Ecol.">
        <title>The obligate alkalophilic soda-lake fungus Sodiomyces alkalinus has shifted to a protein diet.</title>
        <authorList>
            <person name="Grum-Grzhimaylo A.A."/>
            <person name="Falkoski D.L."/>
            <person name="van den Heuvel J."/>
            <person name="Valero-Jimenez C.A."/>
            <person name="Min B."/>
            <person name="Choi I.G."/>
            <person name="Lipzen A."/>
            <person name="Daum C.G."/>
            <person name="Aanen D.K."/>
            <person name="Tsang A."/>
            <person name="Henrissat B."/>
            <person name="Bilanenko E.N."/>
            <person name="de Vries R.P."/>
            <person name="van Kan J.A.L."/>
            <person name="Grigoriev I.V."/>
            <person name="Debets A.J.M."/>
        </authorList>
    </citation>
    <scope>NUCLEOTIDE SEQUENCE [LARGE SCALE GENOMIC DNA]</scope>
    <source>
        <strain evidence="4 5">F11</strain>
    </source>
</reference>
<dbReference type="AlphaFoldDB" id="A0A3N2Q2N3"/>
<name>A0A3N2Q2N3_SODAK</name>
<accession>A0A3N2Q2N3</accession>
<keyword evidence="1 2" id="KW-0728">SH3 domain</keyword>
<proteinExistence type="predicted"/>